<dbReference type="NCBIfam" id="TIGR01378">
    <property type="entry name" value="thi_PPkinase"/>
    <property type="match status" value="1"/>
</dbReference>
<sequence>MSRKIVQSNRPVTLLGGGALPEGALERALARAPVLVAADGAAETALRAGHMPQAVIGDMDSLSAAARAKIPQERLHHLGEQDSTDFDKALRSIAAPLVLAVGFTGARLDHELAVYSTLARRGETPCIVIGSHDICLHAAGPIALDLVPGARVSLFPLAPLRVTASGLRWPLENLELAPLGRIGTSNEAVRSQVTIAPTGPGLLVILPADHLDAAISAVAPGPRV</sequence>
<keyword evidence="8" id="KW-1185">Reference proteome</keyword>
<dbReference type="InterPro" id="IPR036371">
    <property type="entry name" value="TPK_B1-bd_sf"/>
</dbReference>
<dbReference type="Pfam" id="PF04265">
    <property type="entry name" value="TPK_B1_binding"/>
    <property type="match status" value="1"/>
</dbReference>
<evidence type="ECO:0000256" key="1">
    <source>
        <dbReference type="ARBA" id="ARBA00022679"/>
    </source>
</evidence>
<protein>
    <recommendedName>
        <fullName evidence="5">Thiamine diphosphokinase</fullName>
        <ecNumber evidence="5">2.7.6.2</ecNumber>
    </recommendedName>
</protein>
<dbReference type="InterPro" id="IPR007373">
    <property type="entry name" value="Thiamin_PyroPKinase_B1-bd"/>
</dbReference>
<keyword evidence="1" id="KW-0808">Transferase</keyword>
<dbReference type="Pfam" id="PF04263">
    <property type="entry name" value="TPK_catalytic"/>
    <property type="match status" value="1"/>
</dbReference>
<dbReference type="InterPro" id="IPR007371">
    <property type="entry name" value="TPK_catalytic"/>
</dbReference>
<organism evidence="7 8">
    <name type="scientific">Meinhardsimonia xiamenensis</name>
    <dbReference type="NCBI Taxonomy" id="990712"/>
    <lineage>
        <taxon>Bacteria</taxon>
        <taxon>Pseudomonadati</taxon>
        <taxon>Pseudomonadota</taxon>
        <taxon>Alphaproteobacteria</taxon>
        <taxon>Rhodobacterales</taxon>
        <taxon>Paracoccaceae</taxon>
        <taxon>Meinhardsimonia</taxon>
    </lineage>
</organism>
<evidence type="ECO:0000313" key="7">
    <source>
        <dbReference type="EMBL" id="SDK33245.1"/>
    </source>
</evidence>
<dbReference type="EMBL" id="FNFV01000002">
    <property type="protein sequence ID" value="SDK33245.1"/>
    <property type="molecule type" value="Genomic_DNA"/>
</dbReference>
<evidence type="ECO:0000313" key="8">
    <source>
        <dbReference type="Proteomes" id="UP000199328"/>
    </source>
</evidence>
<dbReference type="Proteomes" id="UP000199328">
    <property type="component" value="Unassembled WGS sequence"/>
</dbReference>
<dbReference type="SMART" id="SM00983">
    <property type="entry name" value="TPK_B1_binding"/>
    <property type="match status" value="1"/>
</dbReference>
<dbReference type="GO" id="GO:0005524">
    <property type="term" value="F:ATP binding"/>
    <property type="evidence" value="ECO:0007669"/>
    <property type="project" value="UniProtKB-KW"/>
</dbReference>
<dbReference type="PANTHER" id="PTHR41299">
    <property type="entry name" value="THIAMINE PYROPHOSPHOKINASE"/>
    <property type="match status" value="1"/>
</dbReference>
<name>A0A1G9B353_9RHOB</name>
<dbReference type="GO" id="GO:0006772">
    <property type="term" value="P:thiamine metabolic process"/>
    <property type="evidence" value="ECO:0007669"/>
    <property type="project" value="UniProtKB-UniRule"/>
</dbReference>
<keyword evidence="2" id="KW-0547">Nucleotide-binding</keyword>
<dbReference type="InterPro" id="IPR036759">
    <property type="entry name" value="TPK_catalytic_sf"/>
</dbReference>
<dbReference type="GO" id="GO:0016301">
    <property type="term" value="F:kinase activity"/>
    <property type="evidence" value="ECO:0007669"/>
    <property type="project" value="UniProtKB-KW"/>
</dbReference>
<dbReference type="GO" id="GO:0030975">
    <property type="term" value="F:thiamine binding"/>
    <property type="evidence" value="ECO:0007669"/>
    <property type="project" value="InterPro"/>
</dbReference>
<dbReference type="GO" id="GO:0009229">
    <property type="term" value="P:thiamine diphosphate biosynthetic process"/>
    <property type="evidence" value="ECO:0007669"/>
    <property type="project" value="InterPro"/>
</dbReference>
<feature type="domain" description="Thiamin pyrophosphokinase thiamin-binding" evidence="6">
    <location>
        <begin position="130"/>
        <end position="204"/>
    </location>
</feature>
<evidence type="ECO:0000256" key="2">
    <source>
        <dbReference type="ARBA" id="ARBA00022741"/>
    </source>
</evidence>
<dbReference type="GO" id="GO:0004788">
    <property type="term" value="F:thiamine diphosphokinase activity"/>
    <property type="evidence" value="ECO:0007669"/>
    <property type="project" value="UniProtKB-UniRule"/>
</dbReference>
<keyword evidence="3 7" id="KW-0418">Kinase</keyword>
<dbReference type="InterPro" id="IPR006282">
    <property type="entry name" value="Thi_PPkinase"/>
</dbReference>
<proteinExistence type="predicted"/>
<accession>A0A1G9B353</accession>
<evidence type="ECO:0000256" key="4">
    <source>
        <dbReference type="ARBA" id="ARBA00022840"/>
    </source>
</evidence>
<reference evidence="8" key="1">
    <citation type="submission" date="2016-10" db="EMBL/GenBank/DDBJ databases">
        <authorList>
            <person name="Varghese N."/>
            <person name="Submissions S."/>
        </authorList>
    </citation>
    <scope>NUCLEOTIDE SEQUENCE [LARGE SCALE GENOMIC DNA]</scope>
    <source>
        <strain evidence="8">CGMCC 1.10789</strain>
    </source>
</reference>
<evidence type="ECO:0000256" key="5">
    <source>
        <dbReference type="NCBIfam" id="TIGR01378"/>
    </source>
</evidence>
<dbReference type="InterPro" id="IPR053149">
    <property type="entry name" value="TPK"/>
</dbReference>
<dbReference type="OrthoDB" id="7057856at2"/>
<dbReference type="PANTHER" id="PTHR41299:SF1">
    <property type="entry name" value="THIAMINE PYROPHOSPHOKINASE"/>
    <property type="match status" value="1"/>
</dbReference>
<evidence type="ECO:0000256" key="3">
    <source>
        <dbReference type="ARBA" id="ARBA00022777"/>
    </source>
</evidence>
<gene>
    <name evidence="7" type="ORF">SAMN05216257_102359</name>
</gene>
<keyword evidence="4" id="KW-0067">ATP-binding</keyword>
<dbReference type="EC" id="2.7.6.2" evidence="5"/>
<dbReference type="Gene3D" id="3.40.50.10240">
    <property type="entry name" value="Thiamin pyrophosphokinase, catalytic domain"/>
    <property type="match status" value="1"/>
</dbReference>
<dbReference type="SUPFAM" id="SSF63999">
    <property type="entry name" value="Thiamin pyrophosphokinase, catalytic domain"/>
    <property type="match status" value="1"/>
</dbReference>
<evidence type="ECO:0000259" key="6">
    <source>
        <dbReference type="SMART" id="SM00983"/>
    </source>
</evidence>
<dbReference type="CDD" id="cd07995">
    <property type="entry name" value="TPK"/>
    <property type="match status" value="1"/>
</dbReference>
<dbReference type="SUPFAM" id="SSF63862">
    <property type="entry name" value="Thiamin pyrophosphokinase, substrate-binding domain"/>
    <property type="match status" value="1"/>
</dbReference>
<dbReference type="STRING" id="990712.SAMN05216257_102359"/>
<dbReference type="AlphaFoldDB" id="A0A1G9B353"/>